<comment type="caution">
    <text evidence="2">The sequence shown here is derived from an EMBL/GenBank/DDBJ whole genome shotgun (WGS) entry which is preliminary data.</text>
</comment>
<sequence>MSYGVRDLADRIRQRLEDLSMSAREASIAAGGSPDMIRNIFRAAEAGRRGAPRVETLEALASVLRTNVDWLLTGGGDPKMLDAPRPVAVPRGGLPVALAGTVEPGVWRSSGGSAPGPALPQIPSFADLPQSGYEIRGHFEQRYLLRDGMFAIALALGPYREKHGDLVSGDLVVLQRERDDGERELTIRRVAVAGDAVKLESLVSGHPEITVPRGSDASDNSRIVGVVAAAVAYFCS</sequence>
<proteinExistence type="predicted"/>
<dbReference type="SUPFAM" id="SSF47413">
    <property type="entry name" value="lambda repressor-like DNA-binding domains"/>
    <property type="match status" value="1"/>
</dbReference>
<dbReference type="SMART" id="SM00530">
    <property type="entry name" value="HTH_XRE"/>
    <property type="match status" value="1"/>
</dbReference>
<accession>A0ABM9UCV7</accession>
<dbReference type="PROSITE" id="PS50943">
    <property type="entry name" value="HTH_CROC1"/>
    <property type="match status" value="1"/>
</dbReference>
<protein>
    <recommendedName>
        <fullName evidence="1">HTH cro/C1-type domain-containing protein</fullName>
    </recommendedName>
</protein>
<evidence type="ECO:0000313" key="3">
    <source>
        <dbReference type="Proteomes" id="UP000182178"/>
    </source>
</evidence>
<dbReference type="EMBL" id="CYHC01000016">
    <property type="protein sequence ID" value="CUA90856.1"/>
    <property type="molecule type" value="Genomic_DNA"/>
</dbReference>
<evidence type="ECO:0000259" key="1">
    <source>
        <dbReference type="PROSITE" id="PS50943"/>
    </source>
</evidence>
<organism evidence="2 3">
    <name type="scientific">Chelatococcus sambhunathii</name>
    <dbReference type="NCBI Taxonomy" id="363953"/>
    <lineage>
        <taxon>Bacteria</taxon>
        <taxon>Pseudomonadati</taxon>
        <taxon>Pseudomonadota</taxon>
        <taxon>Alphaproteobacteria</taxon>
        <taxon>Hyphomicrobiales</taxon>
        <taxon>Chelatococcaceae</taxon>
        <taxon>Chelatococcus</taxon>
    </lineage>
</organism>
<dbReference type="Gene3D" id="1.10.260.40">
    <property type="entry name" value="lambda repressor-like DNA-binding domains"/>
    <property type="match status" value="1"/>
</dbReference>
<evidence type="ECO:0000313" key="2">
    <source>
        <dbReference type="EMBL" id="CUA90856.1"/>
    </source>
</evidence>
<reference evidence="2 3" key="1">
    <citation type="submission" date="2015-08" db="EMBL/GenBank/DDBJ databases">
        <authorList>
            <person name="Varghese N."/>
        </authorList>
    </citation>
    <scope>NUCLEOTIDE SEQUENCE [LARGE SCALE GENOMIC DNA]</scope>
    <source>
        <strain evidence="2 3">DSM 18167</strain>
    </source>
</reference>
<keyword evidence="3" id="KW-1185">Reference proteome</keyword>
<dbReference type="InterPro" id="IPR010982">
    <property type="entry name" value="Lambda_DNA-bd_dom_sf"/>
</dbReference>
<gene>
    <name evidence="2" type="ORF">Ga0061061_11616</name>
</gene>
<dbReference type="InterPro" id="IPR001387">
    <property type="entry name" value="Cro/C1-type_HTH"/>
</dbReference>
<dbReference type="Proteomes" id="UP000182178">
    <property type="component" value="Unassembled WGS sequence"/>
</dbReference>
<feature type="domain" description="HTH cro/C1-type" evidence="1">
    <location>
        <begin position="12"/>
        <end position="71"/>
    </location>
</feature>
<dbReference type="RefSeq" id="WP_141659722.1">
    <property type="nucleotide sequence ID" value="NZ_CYHC01000016.1"/>
</dbReference>
<name>A0ABM9UCV7_9HYPH</name>